<organism evidence="2 3">
    <name type="scientific">Aspergillus steynii IBT 23096</name>
    <dbReference type="NCBI Taxonomy" id="1392250"/>
    <lineage>
        <taxon>Eukaryota</taxon>
        <taxon>Fungi</taxon>
        <taxon>Dikarya</taxon>
        <taxon>Ascomycota</taxon>
        <taxon>Pezizomycotina</taxon>
        <taxon>Eurotiomycetes</taxon>
        <taxon>Eurotiomycetidae</taxon>
        <taxon>Eurotiales</taxon>
        <taxon>Aspergillaceae</taxon>
        <taxon>Aspergillus</taxon>
        <taxon>Aspergillus subgen. Circumdati</taxon>
    </lineage>
</organism>
<protein>
    <submittedName>
        <fullName evidence="2">Uncharacterized protein</fullName>
    </submittedName>
</protein>
<feature type="compositionally biased region" description="Acidic residues" evidence="1">
    <location>
        <begin position="11"/>
        <end position="33"/>
    </location>
</feature>
<dbReference type="EMBL" id="MSFO01000009">
    <property type="protein sequence ID" value="PLB44596.1"/>
    <property type="molecule type" value="Genomic_DNA"/>
</dbReference>
<dbReference type="GeneID" id="36552521"/>
<feature type="compositionally biased region" description="Basic and acidic residues" evidence="1">
    <location>
        <begin position="34"/>
        <end position="43"/>
    </location>
</feature>
<keyword evidence="3" id="KW-1185">Reference proteome</keyword>
<proteinExistence type="predicted"/>
<name>A0A2I2FVK3_9EURO</name>
<evidence type="ECO:0000313" key="3">
    <source>
        <dbReference type="Proteomes" id="UP000234275"/>
    </source>
</evidence>
<feature type="compositionally biased region" description="Basic and acidic residues" evidence="1">
    <location>
        <begin position="1"/>
        <end position="10"/>
    </location>
</feature>
<comment type="caution">
    <text evidence="2">The sequence shown here is derived from an EMBL/GenBank/DDBJ whole genome shotgun (WGS) entry which is preliminary data.</text>
</comment>
<dbReference type="AlphaFoldDB" id="A0A2I2FVK3"/>
<dbReference type="OrthoDB" id="10037289at2759"/>
<dbReference type="RefSeq" id="XP_024699898.1">
    <property type="nucleotide sequence ID" value="XM_024844821.1"/>
</dbReference>
<dbReference type="Proteomes" id="UP000234275">
    <property type="component" value="Unassembled WGS sequence"/>
</dbReference>
<sequence length="325" mass="36788">MAKEPERNYEDESDYETTDEEDSENEADNDDKDEGPASKARCDDGKTCLCRKPAEEHPEHAWAFTLAGRTKSFDLRLCADLRCPDMFDMYTYNDHHGYGIVQVVENLVLDFDEARDNWREQWAMCEAAVLFLLGGDADPMTQIDDGERVFDIQTLMARMFLTMLATLEARDLLKPDSEIKNLGVVMAIYMKYINCELNDGSNDTDPKFKFSQAHGNILAYAKKHGIALRGPAGTDELVEELQDEQDEINVPAKGDDPWNWAGGLKKYEKDHAVKNSGHKKAIGGDNMDITTWSVAERKEHSFNGKDCFSKKEIDALKNGLILQVR</sequence>
<gene>
    <name evidence="2" type="ORF">P170DRAFT_367737</name>
</gene>
<reference evidence="2 3" key="1">
    <citation type="submission" date="2016-12" db="EMBL/GenBank/DDBJ databases">
        <title>The genomes of Aspergillus section Nigri reveals drivers in fungal speciation.</title>
        <authorList>
            <consortium name="DOE Joint Genome Institute"/>
            <person name="Vesth T.C."/>
            <person name="Nybo J."/>
            <person name="Theobald S."/>
            <person name="Brandl J."/>
            <person name="Frisvad J.C."/>
            <person name="Nielsen K.F."/>
            <person name="Lyhne E.K."/>
            <person name="Kogle M.E."/>
            <person name="Kuo A."/>
            <person name="Riley R."/>
            <person name="Clum A."/>
            <person name="Nolan M."/>
            <person name="Lipzen A."/>
            <person name="Salamov A."/>
            <person name="Henrissat B."/>
            <person name="Wiebenga A."/>
            <person name="De Vries R.P."/>
            <person name="Grigoriev I.V."/>
            <person name="Mortensen U.H."/>
            <person name="Andersen M.R."/>
            <person name="Baker S.E."/>
        </authorList>
    </citation>
    <scope>NUCLEOTIDE SEQUENCE [LARGE SCALE GENOMIC DNA]</scope>
    <source>
        <strain evidence="2 3">IBT 23096</strain>
    </source>
</reference>
<accession>A0A2I2FVK3</accession>
<dbReference type="VEuPathDB" id="FungiDB:P170DRAFT_367737"/>
<feature type="region of interest" description="Disordered" evidence="1">
    <location>
        <begin position="1"/>
        <end position="43"/>
    </location>
</feature>
<evidence type="ECO:0000256" key="1">
    <source>
        <dbReference type="SAM" id="MobiDB-lite"/>
    </source>
</evidence>
<evidence type="ECO:0000313" key="2">
    <source>
        <dbReference type="EMBL" id="PLB44596.1"/>
    </source>
</evidence>